<protein>
    <submittedName>
        <fullName evidence="1">Uncharacterized protein</fullName>
    </submittedName>
</protein>
<organism evidence="1 2">
    <name type="scientific">Pyropia yezoensis</name>
    <name type="common">Susabi-nori</name>
    <name type="synonym">Porphyra yezoensis</name>
    <dbReference type="NCBI Taxonomy" id="2788"/>
    <lineage>
        <taxon>Eukaryota</taxon>
        <taxon>Rhodophyta</taxon>
        <taxon>Bangiophyceae</taxon>
        <taxon>Bangiales</taxon>
        <taxon>Bangiaceae</taxon>
        <taxon>Pyropia</taxon>
    </lineage>
</organism>
<name>A0ACC3CEX8_PYRYE</name>
<comment type="caution">
    <text evidence="1">The sequence shown here is derived from an EMBL/GenBank/DDBJ whole genome shotgun (WGS) entry which is preliminary data.</text>
</comment>
<gene>
    <name evidence="1" type="ORF">I4F81_011230</name>
</gene>
<accession>A0ACC3CEX8</accession>
<proteinExistence type="predicted"/>
<evidence type="ECO:0000313" key="1">
    <source>
        <dbReference type="EMBL" id="KAK1868747.1"/>
    </source>
</evidence>
<dbReference type="EMBL" id="CM020620">
    <property type="protein sequence ID" value="KAK1868747.1"/>
    <property type="molecule type" value="Genomic_DNA"/>
</dbReference>
<keyword evidence="2" id="KW-1185">Reference proteome</keyword>
<evidence type="ECO:0000313" key="2">
    <source>
        <dbReference type="Proteomes" id="UP000798662"/>
    </source>
</evidence>
<dbReference type="Proteomes" id="UP000798662">
    <property type="component" value="Chromosome 3"/>
</dbReference>
<reference evidence="1" key="1">
    <citation type="submission" date="2019-11" db="EMBL/GenBank/DDBJ databases">
        <title>Nori genome reveals adaptations in red seaweeds to the harsh intertidal environment.</title>
        <authorList>
            <person name="Wang D."/>
            <person name="Mao Y."/>
        </authorList>
    </citation>
    <scope>NUCLEOTIDE SEQUENCE</scope>
    <source>
        <tissue evidence="1">Gametophyte</tissue>
    </source>
</reference>
<sequence length="759" mass="76540">MRGPAGRVRHLLFVACPPRAGRLLPAPAEALTTTTGGASTPAARRVAAAAARGRVAAAAPRRGVVVMASAGAGADGRAAGGGGGGVGGGGGGGVPVAAPAAATASAPAASAAAAPSPPASAAAAGGAPRLAPSLAAVRLQSTFVDALPGDPITENYPRQVSRAAYSLVAPTDPTEDDVMVRVRLPPGEDPTAGGRIKTLPRGLLAWSPDVAAMLGVDPAAPPPAVGDPAFDALVGAATSVATGPPASGGGSDASADGNGGAAATTTPAGAAALLDGSVPYAACYGGHQFGSWAGQLGDGRAITLGEVVPPGGGRLEVQLKGAGRTPYSRSADGRAVLRSSVREFLASEAMAGLGVPTTRALALLSTGAGVLRDKFYDGNAAVEPGAVVARVTPSFLRLGSFELPASRGDVPLLKALADWAITHHFPHLAGASEAYAPDVDGDGDGDGDDDVDNKYGLLLREVIARNAAMVAHWQAVGFVHGVQNTDNYALTGVTLDYGPYGWLDTFDPAYTPNTTDLPGRRYCFGRQPAVAGWNLSQFASSFVPLVGVARARAALATYATAYATAWAGHAGAKLGLLTFDYTPGVVAGVVTETPPPPPTADEGLLVELLALMEESASDWTNTWRSLARVPSTVPDGTGDEADAALLAPLAAAVGADAPAALRSRWAAWVRRYAARVAEDGRPDAERRAAMDAANPAYVLRNYMAQVAIEQAEAGEFGELDRLRVLLASPYTEQAGAEGYTAPPPSWASRRGVCMNSCSS</sequence>